<accession>A0ACC6UZK9</accession>
<gene>
    <name evidence="1" type="ORF">TU35_003270</name>
</gene>
<proteinExistence type="predicted"/>
<protein>
    <submittedName>
        <fullName evidence="1">Uncharacterized protein</fullName>
    </submittedName>
</protein>
<reference evidence="1" key="1">
    <citation type="submission" date="2024-07" db="EMBL/GenBank/DDBJ databases">
        <title>Metagenome and Metagenome-Assembled Genomes of Archaea from a hot spring from the geothermal field of Los Azufres, Mexico.</title>
        <authorList>
            <person name="Marin-Paredes R."/>
            <person name="Martinez-Romero E."/>
            <person name="Servin-Garciduenas L.E."/>
        </authorList>
    </citation>
    <scope>NUCLEOTIDE SEQUENCE</scope>
</reference>
<evidence type="ECO:0000313" key="2">
    <source>
        <dbReference type="Proteomes" id="UP000033636"/>
    </source>
</evidence>
<dbReference type="Proteomes" id="UP000033636">
    <property type="component" value="Unassembled WGS sequence"/>
</dbReference>
<dbReference type="EMBL" id="JZWT02000006">
    <property type="protein sequence ID" value="MFB6490262.1"/>
    <property type="molecule type" value="Genomic_DNA"/>
</dbReference>
<organism evidence="1 2">
    <name type="scientific">Thermoproteus sp. AZ2</name>
    <dbReference type="NCBI Taxonomy" id="1609232"/>
    <lineage>
        <taxon>Archaea</taxon>
        <taxon>Thermoproteota</taxon>
        <taxon>Thermoprotei</taxon>
        <taxon>Thermoproteales</taxon>
        <taxon>Thermoproteaceae</taxon>
        <taxon>Thermoproteus</taxon>
    </lineage>
</organism>
<name>A0ACC6UZK9_9CREN</name>
<sequence>MSRARTLKEIEDRKSRYSRYTWFAVVALLVGVFVGIGIYIALGLPNFFLADIVVSSLALASFLISVVAMAVGYLSKSGVVHGEYESAVRLSSAAIALNALSLALSLIAYTPPMSDLLRTICNTYAVAATAAGACFSQYYAMSLGGFGAYTALQAAALAFYYLARRTLEGLLAYYAPRRLK</sequence>
<comment type="caution">
    <text evidence="1">The sequence shown here is derived from an EMBL/GenBank/DDBJ whole genome shotgun (WGS) entry which is preliminary data.</text>
</comment>
<evidence type="ECO:0000313" key="1">
    <source>
        <dbReference type="EMBL" id="MFB6490262.1"/>
    </source>
</evidence>